<evidence type="ECO:0000313" key="1">
    <source>
        <dbReference type="EMBL" id="SMC33085.1"/>
    </source>
</evidence>
<dbReference type="Proteomes" id="UP000192708">
    <property type="component" value="Unassembled WGS sequence"/>
</dbReference>
<name>A0A1W1YAA6_9BURK</name>
<protein>
    <submittedName>
        <fullName evidence="1">Uncharacterized protein</fullName>
    </submittedName>
</protein>
<dbReference type="RefSeq" id="WP_084282480.1">
    <property type="nucleotide sequence ID" value="NZ_FWXJ01000002.1"/>
</dbReference>
<gene>
    <name evidence="1" type="ORF">SAMN06296008_102167</name>
</gene>
<keyword evidence="2" id="KW-1185">Reference proteome</keyword>
<dbReference type="OrthoDB" id="8564988at2"/>
<reference evidence="1 2" key="1">
    <citation type="submission" date="2017-04" db="EMBL/GenBank/DDBJ databases">
        <authorList>
            <person name="Afonso C.L."/>
            <person name="Miller P.J."/>
            <person name="Scott M.A."/>
            <person name="Spackman E."/>
            <person name="Goraichik I."/>
            <person name="Dimitrov K.M."/>
            <person name="Suarez D.L."/>
            <person name="Swayne D.E."/>
        </authorList>
    </citation>
    <scope>NUCLEOTIDE SEQUENCE [LARGE SCALE GENOMIC DNA]</scope>
    <source>
        <strain evidence="1 2">VK13</strain>
    </source>
</reference>
<proteinExistence type="predicted"/>
<accession>A0A1W1YAA6</accession>
<evidence type="ECO:0000313" key="2">
    <source>
        <dbReference type="Proteomes" id="UP000192708"/>
    </source>
</evidence>
<dbReference type="EMBL" id="FWXJ01000002">
    <property type="protein sequence ID" value="SMC33085.1"/>
    <property type="molecule type" value="Genomic_DNA"/>
</dbReference>
<dbReference type="STRING" id="1938817.SAMN06296008_102167"/>
<organism evidence="1 2">
    <name type="scientific">Polynucleobacter kasalickyi</name>
    <dbReference type="NCBI Taxonomy" id="1938817"/>
    <lineage>
        <taxon>Bacteria</taxon>
        <taxon>Pseudomonadati</taxon>
        <taxon>Pseudomonadota</taxon>
        <taxon>Betaproteobacteria</taxon>
        <taxon>Burkholderiales</taxon>
        <taxon>Burkholderiaceae</taxon>
        <taxon>Polynucleobacter</taxon>
    </lineage>
</organism>
<sequence>MNEYDMKILINAQALKRVSIHFGVMSQGYMVIADGRALETAKGETREFKTLDAAAKLLFKMGIADFTVKLKTSV</sequence>
<dbReference type="AlphaFoldDB" id="A0A1W1YAA6"/>